<dbReference type="EMBL" id="MCFJ01000002">
    <property type="protein sequence ID" value="ORY70150.1"/>
    <property type="molecule type" value="Genomic_DNA"/>
</dbReference>
<name>A0A1Y2EF12_9PEZI</name>
<dbReference type="AlphaFoldDB" id="A0A1Y2EF12"/>
<dbReference type="RefSeq" id="XP_040720100.1">
    <property type="nucleotide sequence ID" value="XM_040859424.1"/>
</dbReference>
<gene>
    <name evidence="1" type="ORF">BCR38DRAFT_421131</name>
</gene>
<sequence>MVRTITTTRKLTFFWCSFSDFISSGVDLKIKPLSLSLSRHAVRSPRNLQNLNYLETTRPEGHLTFMDAGTLALSFLGRIGNTYATVYVHAHCDFITLAYLFPALLDKVEEGQQLNVATGCWPLGHPLPQAAQYPSWNLWNLSVGAMHIVPLKLSRQPTSM</sequence>
<dbReference type="InParanoid" id="A0A1Y2EF12"/>
<reference evidence="1 2" key="1">
    <citation type="submission" date="2016-07" db="EMBL/GenBank/DDBJ databases">
        <title>Pervasive Adenine N6-methylation of Active Genes in Fungi.</title>
        <authorList>
            <consortium name="DOE Joint Genome Institute"/>
            <person name="Mondo S.J."/>
            <person name="Dannebaum R.O."/>
            <person name="Kuo R.C."/>
            <person name="Labutti K."/>
            <person name="Haridas S."/>
            <person name="Kuo A."/>
            <person name="Salamov A."/>
            <person name="Ahrendt S.R."/>
            <person name="Lipzen A."/>
            <person name="Sullivan W."/>
            <person name="Andreopoulos W.B."/>
            <person name="Clum A."/>
            <person name="Lindquist E."/>
            <person name="Daum C."/>
            <person name="Ramamoorthy G.K."/>
            <person name="Gryganskyi A."/>
            <person name="Culley D."/>
            <person name="Magnuson J.K."/>
            <person name="James T.Y."/>
            <person name="O'Malley M.A."/>
            <person name="Stajich J.E."/>
            <person name="Spatafora J.W."/>
            <person name="Visel A."/>
            <person name="Grigoriev I.V."/>
        </authorList>
    </citation>
    <scope>NUCLEOTIDE SEQUENCE [LARGE SCALE GENOMIC DNA]</scope>
    <source>
        <strain evidence="1 2">CBS 129021</strain>
    </source>
</reference>
<comment type="caution">
    <text evidence="1">The sequence shown here is derived from an EMBL/GenBank/DDBJ whole genome shotgun (WGS) entry which is preliminary data.</text>
</comment>
<evidence type="ECO:0000313" key="1">
    <source>
        <dbReference type="EMBL" id="ORY70150.1"/>
    </source>
</evidence>
<accession>A0A1Y2EF12</accession>
<protein>
    <submittedName>
        <fullName evidence="1">Uncharacterized protein</fullName>
    </submittedName>
</protein>
<dbReference type="Proteomes" id="UP000193689">
    <property type="component" value="Unassembled WGS sequence"/>
</dbReference>
<organism evidence="1 2">
    <name type="scientific">Pseudomassariella vexata</name>
    <dbReference type="NCBI Taxonomy" id="1141098"/>
    <lineage>
        <taxon>Eukaryota</taxon>
        <taxon>Fungi</taxon>
        <taxon>Dikarya</taxon>
        <taxon>Ascomycota</taxon>
        <taxon>Pezizomycotina</taxon>
        <taxon>Sordariomycetes</taxon>
        <taxon>Xylariomycetidae</taxon>
        <taxon>Amphisphaeriales</taxon>
        <taxon>Pseudomassariaceae</taxon>
        <taxon>Pseudomassariella</taxon>
    </lineage>
</organism>
<evidence type="ECO:0000313" key="2">
    <source>
        <dbReference type="Proteomes" id="UP000193689"/>
    </source>
</evidence>
<dbReference type="GeneID" id="63775636"/>
<proteinExistence type="predicted"/>
<keyword evidence="2" id="KW-1185">Reference proteome</keyword>